<protein>
    <submittedName>
        <fullName evidence="2">Mph(B) family macrolide 2'-phosphotransferase</fullName>
    </submittedName>
</protein>
<accession>A0A4Z0QWU2</accession>
<proteinExistence type="predicted"/>
<keyword evidence="2" id="KW-0808">Transferase</keyword>
<keyword evidence="3" id="KW-1185">Reference proteome</keyword>
<dbReference type="PANTHER" id="PTHR21310:SF15">
    <property type="entry name" value="AMINOGLYCOSIDE PHOSPHOTRANSFERASE DOMAIN-CONTAINING PROTEIN"/>
    <property type="match status" value="1"/>
</dbReference>
<dbReference type="EMBL" id="SPQQ01000029">
    <property type="protein sequence ID" value="TGE34779.1"/>
    <property type="molecule type" value="Genomic_DNA"/>
</dbReference>
<dbReference type="Gene3D" id="3.30.200.20">
    <property type="entry name" value="Phosphorylase Kinase, domain 1"/>
    <property type="match status" value="1"/>
</dbReference>
<evidence type="ECO:0000259" key="1">
    <source>
        <dbReference type="Pfam" id="PF01636"/>
    </source>
</evidence>
<dbReference type="GO" id="GO:0016740">
    <property type="term" value="F:transferase activity"/>
    <property type="evidence" value="ECO:0007669"/>
    <property type="project" value="UniProtKB-KW"/>
</dbReference>
<dbReference type="Pfam" id="PF01636">
    <property type="entry name" value="APH"/>
    <property type="match status" value="1"/>
</dbReference>
<dbReference type="CDD" id="cd05152">
    <property type="entry name" value="MPH2"/>
    <property type="match status" value="1"/>
</dbReference>
<dbReference type="RefSeq" id="WP_135553069.1">
    <property type="nucleotide sequence ID" value="NZ_SPQQ01000029.1"/>
</dbReference>
<dbReference type="PANTHER" id="PTHR21310">
    <property type="entry name" value="AMINOGLYCOSIDE PHOSPHOTRANSFERASE-RELATED-RELATED"/>
    <property type="match status" value="1"/>
</dbReference>
<dbReference type="AlphaFoldDB" id="A0A4Z0QWU2"/>
<name>A0A4Z0QWU2_9FIRM</name>
<dbReference type="InterPro" id="IPR011009">
    <property type="entry name" value="Kinase-like_dom_sf"/>
</dbReference>
<dbReference type="Proteomes" id="UP000298460">
    <property type="component" value="Unassembled WGS sequence"/>
</dbReference>
<dbReference type="SUPFAM" id="SSF56112">
    <property type="entry name" value="Protein kinase-like (PK-like)"/>
    <property type="match status" value="1"/>
</dbReference>
<organism evidence="2 3">
    <name type="scientific">Desulfosporosinus fructosivorans</name>
    <dbReference type="NCBI Taxonomy" id="2018669"/>
    <lineage>
        <taxon>Bacteria</taxon>
        <taxon>Bacillati</taxon>
        <taxon>Bacillota</taxon>
        <taxon>Clostridia</taxon>
        <taxon>Eubacteriales</taxon>
        <taxon>Desulfitobacteriaceae</taxon>
        <taxon>Desulfosporosinus</taxon>
    </lineage>
</organism>
<reference evidence="2 3" key="1">
    <citation type="submission" date="2019-03" db="EMBL/GenBank/DDBJ databases">
        <title>Draft Genome Sequence of Desulfosporosinus fructosivorans Strain 63.6F, Isolated from Marine Sediment in the Baltic Sea.</title>
        <authorList>
            <person name="Hausmann B."/>
            <person name="Vandieken V."/>
            <person name="Pjevac P."/>
            <person name="Schreck K."/>
            <person name="Herbold C.W."/>
            <person name="Loy A."/>
        </authorList>
    </citation>
    <scope>NUCLEOTIDE SEQUENCE [LARGE SCALE GENOMIC DNA]</scope>
    <source>
        <strain evidence="2 3">63.6F</strain>
    </source>
</reference>
<evidence type="ECO:0000313" key="2">
    <source>
        <dbReference type="EMBL" id="TGE34779.1"/>
    </source>
</evidence>
<dbReference type="OrthoDB" id="3806873at2"/>
<dbReference type="InterPro" id="IPR051678">
    <property type="entry name" value="AGP_Transferase"/>
</dbReference>
<sequence>MNKTKNQVIEIAKKHGLQVNENTLEFNESGLDFQVVFATAHEGYEWVLRFPRRQDVVPRTKTEKKALDLVNQYVTFQAPNWSVYTDELIAYKKLCGVPAGTIDPETHAYVWKIDENNVPECFHQTLGKALASLHSIPNKKAIEAGLVVHTPEEARQPMKERMDSVKIKFGVGESLWNRWQAWLNDDEMWPKETGLIHGDVHAGHILVDKDANVTGLIDWTEARVTDMSNDFVIYYKMFGEVGLDSLIKAYKEAGGYFWTKLKPHIIELVAAYPVGIAEFAIISGLHEYEQMAKEALEVNQT</sequence>
<gene>
    <name evidence="2" type="primary">mph(B)</name>
    <name evidence="2" type="ORF">E4K67_28795</name>
</gene>
<evidence type="ECO:0000313" key="3">
    <source>
        <dbReference type="Proteomes" id="UP000298460"/>
    </source>
</evidence>
<dbReference type="Gene3D" id="3.90.1200.10">
    <property type="match status" value="1"/>
</dbReference>
<comment type="caution">
    <text evidence="2">The sequence shown here is derived from an EMBL/GenBank/DDBJ whole genome shotgun (WGS) entry which is preliminary data.</text>
</comment>
<dbReference type="InterPro" id="IPR002575">
    <property type="entry name" value="Aminoglycoside_PTrfase"/>
</dbReference>
<feature type="domain" description="Aminoglycoside phosphotransferase" evidence="1">
    <location>
        <begin position="24"/>
        <end position="263"/>
    </location>
</feature>